<reference evidence="2 3" key="1">
    <citation type="submission" date="2015-03" db="EMBL/GenBank/DDBJ databases">
        <title>Genome sequence of Pseudoalteromonas aurantia.</title>
        <authorList>
            <person name="Xie B.-B."/>
            <person name="Rong J.-C."/>
            <person name="Qin Q.-L."/>
            <person name="Zhang Y.-Z."/>
        </authorList>
    </citation>
    <scope>NUCLEOTIDE SEQUENCE [LARGE SCALE GENOMIC DNA]</scope>
    <source>
        <strain evidence="2 3">208</strain>
    </source>
</reference>
<name>A0ABR9EG97_9GAMM</name>
<accession>A0ABR9EG97</accession>
<organism evidence="2 3">
    <name type="scientific">Pseudoalteromonas aurantia 208</name>
    <dbReference type="NCBI Taxonomy" id="1314867"/>
    <lineage>
        <taxon>Bacteria</taxon>
        <taxon>Pseudomonadati</taxon>
        <taxon>Pseudomonadota</taxon>
        <taxon>Gammaproteobacteria</taxon>
        <taxon>Alteromonadales</taxon>
        <taxon>Pseudoalteromonadaceae</taxon>
        <taxon>Pseudoalteromonas</taxon>
    </lineage>
</organism>
<evidence type="ECO:0000259" key="1">
    <source>
        <dbReference type="PROSITE" id="PS51352"/>
    </source>
</evidence>
<dbReference type="InterPro" id="IPR036249">
    <property type="entry name" value="Thioredoxin-like_sf"/>
</dbReference>
<evidence type="ECO:0000313" key="3">
    <source>
        <dbReference type="Proteomes" id="UP000615755"/>
    </source>
</evidence>
<gene>
    <name evidence="2" type="ORF">PAUR_a4640</name>
</gene>
<dbReference type="RefSeq" id="WP_192509176.1">
    <property type="nucleotide sequence ID" value="NZ_AQGV01000014.1"/>
</dbReference>
<keyword evidence="3" id="KW-1185">Reference proteome</keyword>
<dbReference type="SUPFAM" id="SSF52833">
    <property type="entry name" value="Thioredoxin-like"/>
    <property type="match status" value="1"/>
</dbReference>
<dbReference type="InterPro" id="IPR000866">
    <property type="entry name" value="AhpC/TSA"/>
</dbReference>
<dbReference type="PANTHER" id="PTHR42852">
    <property type="entry name" value="THIOL:DISULFIDE INTERCHANGE PROTEIN DSBE"/>
    <property type="match status" value="1"/>
</dbReference>
<feature type="domain" description="Thioredoxin" evidence="1">
    <location>
        <begin position="21"/>
        <end position="154"/>
    </location>
</feature>
<comment type="caution">
    <text evidence="2">The sequence shown here is derived from an EMBL/GenBank/DDBJ whole genome shotgun (WGS) entry which is preliminary data.</text>
</comment>
<dbReference type="PROSITE" id="PS51352">
    <property type="entry name" value="THIOREDOXIN_2"/>
    <property type="match status" value="1"/>
</dbReference>
<sequence>MKRYYAVIYSLLLIGLTHNACYASQLIKPLVLNTIQGKTIHTQNKITYLKFWATWCRYCIEEMPHLQKTANTKREQTHVVSINVGLNQSPQLVSRFLSQYNYTFPTVFDDGSLVERFKITGTPTHIIIDKQGNIIHRSALLTDELKAKLLDLTTQGQHHE</sequence>
<dbReference type="Gene3D" id="3.40.30.10">
    <property type="entry name" value="Glutaredoxin"/>
    <property type="match status" value="1"/>
</dbReference>
<dbReference type="InterPro" id="IPR050553">
    <property type="entry name" value="Thioredoxin_ResA/DsbE_sf"/>
</dbReference>
<dbReference type="EMBL" id="AQGV01000014">
    <property type="protein sequence ID" value="MBE0370017.1"/>
    <property type="molecule type" value="Genomic_DNA"/>
</dbReference>
<protein>
    <recommendedName>
        <fullName evidence="1">Thioredoxin domain-containing protein</fullName>
    </recommendedName>
</protein>
<dbReference type="Pfam" id="PF00578">
    <property type="entry name" value="AhpC-TSA"/>
    <property type="match status" value="1"/>
</dbReference>
<dbReference type="PANTHER" id="PTHR42852:SF13">
    <property type="entry name" value="PROTEIN DIPZ"/>
    <property type="match status" value="1"/>
</dbReference>
<dbReference type="CDD" id="cd02966">
    <property type="entry name" value="TlpA_like_family"/>
    <property type="match status" value="1"/>
</dbReference>
<dbReference type="Proteomes" id="UP000615755">
    <property type="component" value="Unassembled WGS sequence"/>
</dbReference>
<dbReference type="InterPro" id="IPR013766">
    <property type="entry name" value="Thioredoxin_domain"/>
</dbReference>
<evidence type="ECO:0000313" key="2">
    <source>
        <dbReference type="EMBL" id="MBE0370017.1"/>
    </source>
</evidence>
<proteinExistence type="predicted"/>